<dbReference type="Proteomes" id="UP000053612">
    <property type="component" value="Unassembled WGS sequence"/>
</dbReference>
<dbReference type="RefSeq" id="WP_058224538.1">
    <property type="nucleotide sequence ID" value="NZ_CP086088.1"/>
</dbReference>
<reference evidence="2" key="1">
    <citation type="submission" date="2015-10" db="EMBL/GenBank/DDBJ databases">
        <title>Draft Genome Sequences of 11 Lactococcus lactis subspecies cremoris strains.</title>
        <authorList>
            <person name="Wels M."/>
            <person name="Backus L."/>
            <person name="Boekhorst J."/>
            <person name="Dijkstra A."/>
            <person name="Beerthuizen M."/>
            <person name="Kelly W."/>
            <person name="Siezen R."/>
            <person name="Bachmann H."/>
            <person name="Van Hijum S."/>
        </authorList>
    </citation>
    <scope>NUCLEOTIDE SEQUENCE [LARGE SCALE GENOMIC DNA]</scope>
    <source>
        <strain evidence="2">LMG9449</strain>
    </source>
</reference>
<comment type="caution">
    <text evidence="1">The sequence shown here is derived from an EMBL/GenBank/DDBJ whole genome shotgun (WGS) entry which is preliminary data.</text>
</comment>
<dbReference type="EMBL" id="LKLS01000011">
    <property type="protein sequence ID" value="KSU22245.1"/>
    <property type="molecule type" value="Genomic_DNA"/>
</dbReference>
<proteinExistence type="predicted"/>
<protein>
    <recommendedName>
        <fullName evidence="3">IrrE N-terminal-like domain-containing protein</fullName>
    </recommendedName>
</protein>
<evidence type="ECO:0000313" key="1">
    <source>
        <dbReference type="EMBL" id="KSU22245.1"/>
    </source>
</evidence>
<dbReference type="AlphaFoldDB" id="A0A0V8E8S6"/>
<evidence type="ECO:0000313" key="2">
    <source>
        <dbReference type="Proteomes" id="UP000053612"/>
    </source>
</evidence>
<accession>A0A0V8E8S6</accession>
<name>A0A0V8E8S6_LACLL</name>
<gene>
    <name evidence="1" type="ORF">LMG9449_0344</name>
</gene>
<dbReference type="PATRIC" id="fig|1360.109.peg.1429"/>
<sequence length="145" mass="16648">MNYKEILDEIGIPLVFSTSPLDGGGYYLPYAFEYGENGAIIVDGTIESDEQMEIITLHECGHKIKGTTLTKLSSSQLHVINEAKANRFMIHCKAIDYLEEIDYHACYYTPERFLTRFKLSVKEFYDMAAQEMEQIAIENQSQLIF</sequence>
<organism evidence="1 2">
    <name type="scientific">Lactococcus lactis subsp. lactis</name>
    <name type="common">Streptococcus lactis</name>
    <dbReference type="NCBI Taxonomy" id="1360"/>
    <lineage>
        <taxon>Bacteria</taxon>
        <taxon>Bacillati</taxon>
        <taxon>Bacillota</taxon>
        <taxon>Bacilli</taxon>
        <taxon>Lactobacillales</taxon>
        <taxon>Streptococcaceae</taxon>
        <taxon>Lactococcus</taxon>
    </lineage>
</organism>
<evidence type="ECO:0008006" key="3">
    <source>
        <dbReference type="Google" id="ProtNLM"/>
    </source>
</evidence>